<accession>A0A1I8ARA9</accession>
<proteinExistence type="predicted"/>
<name>A0A1I8ARA9_9BILA</name>
<feature type="transmembrane region" description="Helical" evidence="1">
    <location>
        <begin position="6"/>
        <end position="35"/>
    </location>
</feature>
<feature type="transmembrane region" description="Helical" evidence="1">
    <location>
        <begin position="47"/>
        <end position="68"/>
    </location>
</feature>
<evidence type="ECO:0000313" key="3">
    <source>
        <dbReference type="WBParaSite" id="L893_g808.t1"/>
    </source>
</evidence>
<keyword evidence="1" id="KW-0812">Transmembrane</keyword>
<keyword evidence="1" id="KW-0472">Membrane</keyword>
<dbReference type="AlphaFoldDB" id="A0A1I8ARA9"/>
<dbReference type="Proteomes" id="UP000095287">
    <property type="component" value="Unplaced"/>
</dbReference>
<sequence length="80" mass="8659">MLSPATLAVISFLAVLDDILTYPIFVLSAVILFLSVKKVPSSLSRTYCVNVAVPGLLSTFVFIVMRIIEELGSESLIELA</sequence>
<evidence type="ECO:0000313" key="2">
    <source>
        <dbReference type="Proteomes" id="UP000095287"/>
    </source>
</evidence>
<evidence type="ECO:0000256" key="1">
    <source>
        <dbReference type="SAM" id="Phobius"/>
    </source>
</evidence>
<protein>
    <submittedName>
        <fullName evidence="3">Permease</fullName>
    </submittedName>
</protein>
<keyword evidence="1" id="KW-1133">Transmembrane helix</keyword>
<keyword evidence="2" id="KW-1185">Reference proteome</keyword>
<organism evidence="2 3">
    <name type="scientific">Steinernema glaseri</name>
    <dbReference type="NCBI Taxonomy" id="37863"/>
    <lineage>
        <taxon>Eukaryota</taxon>
        <taxon>Metazoa</taxon>
        <taxon>Ecdysozoa</taxon>
        <taxon>Nematoda</taxon>
        <taxon>Chromadorea</taxon>
        <taxon>Rhabditida</taxon>
        <taxon>Tylenchina</taxon>
        <taxon>Panagrolaimomorpha</taxon>
        <taxon>Strongyloidoidea</taxon>
        <taxon>Steinernematidae</taxon>
        <taxon>Steinernema</taxon>
    </lineage>
</organism>
<dbReference type="WBParaSite" id="L893_g808.t1">
    <property type="protein sequence ID" value="L893_g808.t1"/>
    <property type="gene ID" value="L893_g808"/>
</dbReference>
<reference evidence="3" key="1">
    <citation type="submission" date="2016-11" db="UniProtKB">
        <authorList>
            <consortium name="WormBaseParasite"/>
        </authorList>
    </citation>
    <scope>IDENTIFICATION</scope>
</reference>